<dbReference type="OrthoDB" id="6582325at2759"/>
<sequence length="185" mass="19832">MLSSPSVVISRRVKMYSKNLSIPSSIVIGLLVLYSVDQASARRCYACESPSDGTCWVQGTSAPIQTCVLPSRLLALNSATSSTNTTILEAMALLGHENSTSVGPKYYPSFDCGKFVGNYQGYNYVVRICTVEQIPCASYVGAASKLGFYVTGCHRCSGDLCNSSTSINAGITSLVLLAMLFFFQK</sequence>
<reference evidence="2 3" key="1">
    <citation type="journal article" date="2017" name="Curr. Biol.">
        <title>The Evolution of Venom by Co-option of Single-Copy Genes.</title>
        <authorList>
            <person name="Martinson E.O."/>
            <person name="Mrinalini"/>
            <person name="Kelkar Y.D."/>
            <person name="Chang C.H."/>
            <person name="Werren J.H."/>
        </authorList>
    </citation>
    <scope>NUCLEOTIDE SEQUENCE [LARGE SCALE GENOMIC DNA]</scope>
    <source>
        <strain evidence="2 3">Alberta</strain>
        <tissue evidence="2">Whole body</tissue>
    </source>
</reference>
<keyword evidence="1" id="KW-1133">Transmembrane helix</keyword>
<dbReference type="EMBL" id="NNAY01000557">
    <property type="protein sequence ID" value="OXU27679.1"/>
    <property type="molecule type" value="Genomic_DNA"/>
</dbReference>
<evidence type="ECO:0008006" key="4">
    <source>
        <dbReference type="Google" id="ProtNLM"/>
    </source>
</evidence>
<evidence type="ECO:0000256" key="1">
    <source>
        <dbReference type="SAM" id="Phobius"/>
    </source>
</evidence>
<keyword evidence="1" id="KW-0812">Transmembrane</keyword>
<organism evidence="2 3">
    <name type="scientific">Trichomalopsis sarcophagae</name>
    <dbReference type="NCBI Taxonomy" id="543379"/>
    <lineage>
        <taxon>Eukaryota</taxon>
        <taxon>Metazoa</taxon>
        <taxon>Ecdysozoa</taxon>
        <taxon>Arthropoda</taxon>
        <taxon>Hexapoda</taxon>
        <taxon>Insecta</taxon>
        <taxon>Pterygota</taxon>
        <taxon>Neoptera</taxon>
        <taxon>Endopterygota</taxon>
        <taxon>Hymenoptera</taxon>
        <taxon>Apocrita</taxon>
        <taxon>Proctotrupomorpha</taxon>
        <taxon>Chalcidoidea</taxon>
        <taxon>Pteromalidae</taxon>
        <taxon>Pteromalinae</taxon>
        <taxon>Trichomalopsis</taxon>
    </lineage>
</organism>
<keyword evidence="3" id="KW-1185">Reference proteome</keyword>
<dbReference type="AlphaFoldDB" id="A0A232FB37"/>
<dbReference type="Proteomes" id="UP000215335">
    <property type="component" value="Unassembled WGS sequence"/>
</dbReference>
<gene>
    <name evidence="2" type="ORF">TSAR_011609</name>
</gene>
<keyword evidence="1" id="KW-0472">Membrane</keyword>
<proteinExistence type="predicted"/>
<protein>
    <recommendedName>
        <fullName evidence="4">Protein sleepless</fullName>
    </recommendedName>
</protein>
<evidence type="ECO:0000313" key="2">
    <source>
        <dbReference type="EMBL" id="OXU27679.1"/>
    </source>
</evidence>
<evidence type="ECO:0000313" key="3">
    <source>
        <dbReference type="Proteomes" id="UP000215335"/>
    </source>
</evidence>
<accession>A0A232FB37</accession>
<feature type="transmembrane region" description="Helical" evidence="1">
    <location>
        <begin position="165"/>
        <end position="183"/>
    </location>
</feature>
<name>A0A232FB37_9HYME</name>
<comment type="caution">
    <text evidence="2">The sequence shown here is derived from an EMBL/GenBank/DDBJ whole genome shotgun (WGS) entry which is preliminary data.</text>
</comment>